<comment type="similarity">
    <text evidence="1">Belongs to the LysR transcriptional regulatory family.</text>
</comment>
<accession>A0A372IJ63</accession>
<dbReference type="PRINTS" id="PR00039">
    <property type="entry name" value="HTHLYSR"/>
</dbReference>
<dbReference type="Pfam" id="PF03466">
    <property type="entry name" value="LysR_substrate"/>
    <property type="match status" value="1"/>
</dbReference>
<dbReference type="PANTHER" id="PTHR30346">
    <property type="entry name" value="TRANSCRIPTIONAL DUAL REGULATOR HCAR-RELATED"/>
    <property type="match status" value="1"/>
</dbReference>
<dbReference type="PANTHER" id="PTHR30346:SF0">
    <property type="entry name" value="HCA OPERON TRANSCRIPTIONAL ACTIVATOR HCAR"/>
    <property type="match status" value="1"/>
</dbReference>
<dbReference type="AlphaFoldDB" id="A0A372IJ63"/>
<evidence type="ECO:0000256" key="1">
    <source>
        <dbReference type="ARBA" id="ARBA00009437"/>
    </source>
</evidence>
<dbReference type="GO" id="GO:0032993">
    <property type="term" value="C:protein-DNA complex"/>
    <property type="evidence" value="ECO:0007669"/>
    <property type="project" value="TreeGrafter"/>
</dbReference>
<dbReference type="Gene3D" id="1.10.10.10">
    <property type="entry name" value="Winged helix-like DNA-binding domain superfamily/Winged helix DNA-binding domain"/>
    <property type="match status" value="1"/>
</dbReference>
<reference evidence="6 7" key="1">
    <citation type="submission" date="2018-08" db="EMBL/GenBank/DDBJ databases">
        <title>Acidipila sp. 4G-K13, an acidobacterium isolated from forest soil.</title>
        <authorList>
            <person name="Gao Z.-H."/>
            <person name="Qiu L.-H."/>
        </authorList>
    </citation>
    <scope>NUCLEOTIDE SEQUENCE [LARGE SCALE GENOMIC DNA]</scope>
    <source>
        <strain evidence="6 7">4G-K13</strain>
    </source>
</reference>
<keyword evidence="2" id="KW-0805">Transcription regulation</keyword>
<dbReference type="InterPro" id="IPR000847">
    <property type="entry name" value="LysR_HTH_N"/>
</dbReference>
<evidence type="ECO:0000256" key="3">
    <source>
        <dbReference type="ARBA" id="ARBA00023125"/>
    </source>
</evidence>
<keyword evidence="7" id="KW-1185">Reference proteome</keyword>
<dbReference type="GO" id="GO:0003677">
    <property type="term" value="F:DNA binding"/>
    <property type="evidence" value="ECO:0007669"/>
    <property type="project" value="UniProtKB-KW"/>
</dbReference>
<evidence type="ECO:0000256" key="4">
    <source>
        <dbReference type="ARBA" id="ARBA00023163"/>
    </source>
</evidence>
<dbReference type="OrthoDB" id="9803714at2"/>
<dbReference type="GO" id="GO:0003700">
    <property type="term" value="F:DNA-binding transcription factor activity"/>
    <property type="evidence" value="ECO:0007669"/>
    <property type="project" value="InterPro"/>
</dbReference>
<feature type="domain" description="HTH lysR-type" evidence="5">
    <location>
        <begin position="1"/>
        <end position="61"/>
    </location>
</feature>
<organism evidence="6 7">
    <name type="scientific">Paracidobacterium acidisoli</name>
    <dbReference type="NCBI Taxonomy" id="2303751"/>
    <lineage>
        <taxon>Bacteria</taxon>
        <taxon>Pseudomonadati</taxon>
        <taxon>Acidobacteriota</taxon>
        <taxon>Terriglobia</taxon>
        <taxon>Terriglobales</taxon>
        <taxon>Acidobacteriaceae</taxon>
        <taxon>Paracidobacterium</taxon>
    </lineage>
</organism>
<dbReference type="Proteomes" id="UP000264702">
    <property type="component" value="Unassembled WGS sequence"/>
</dbReference>
<dbReference type="FunFam" id="1.10.10.10:FF:000001">
    <property type="entry name" value="LysR family transcriptional regulator"/>
    <property type="match status" value="1"/>
</dbReference>
<gene>
    <name evidence="6" type="ORF">D0Y96_19600</name>
</gene>
<comment type="caution">
    <text evidence="6">The sequence shown here is derived from an EMBL/GenBank/DDBJ whole genome shotgun (WGS) entry which is preliminary data.</text>
</comment>
<dbReference type="RefSeq" id="WP_117303433.1">
    <property type="nucleotide sequence ID" value="NZ_QVQT02000008.1"/>
</dbReference>
<dbReference type="InterPro" id="IPR005119">
    <property type="entry name" value="LysR_subst-bd"/>
</dbReference>
<evidence type="ECO:0000313" key="6">
    <source>
        <dbReference type="EMBL" id="RFU15010.1"/>
    </source>
</evidence>
<dbReference type="EMBL" id="QVQT01000008">
    <property type="protein sequence ID" value="RFU15010.1"/>
    <property type="molecule type" value="Genomic_DNA"/>
</dbReference>
<proteinExistence type="inferred from homology"/>
<dbReference type="SUPFAM" id="SSF46785">
    <property type="entry name" value="Winged helix' DNA-binding domain"/>
    <property type="match status" value="1"/>
</dbReference>
<dbReference type="Pfam" id="PF00126">
    <property type="entry name" value="HTH_1"/>
    <property type="match status" value="1"/>
</dbReference>
<dbReference type="Gene3D" id="3.40.190.10">
    <property type="entry name" value="Periplasmic binding protein-like II"/>
    <property type="match status" value="2"/>
</dbReference>
<evidence type="ECO:0000313" key="7">
    <source>
        <dbReference type="Proteomes" id="UP000264702"/>
    </source>
</evidence>
<dbReference type="PROSITE" id="PS50931">
    <property type="entry name" value="HTH_LYSR"/>
    <property type="match status" value="1"/>
</dbReference>
<dbReference type="SUPFAM" id="SSF53850">
    <property type="entry name" value="Periplasmic binding protein-like II"/>
    <property type="match status" value="1"/>
</dbReference>
<name>A0A372IJ63_9BACT</name>
<evidence type="ECO:0000259" key="5">
    <source>
        <dbReference type="PROSITE" id="PS50931"/>
    </source>
</evidence>
<evidence type="ECO:0000256" key="2">
    <source>
        <dbReference type="ARBA" id="ARBA00023015"/>
    </source>
</evidence>
<dbReference type="InterPro" id="IPR036388">
    <property type="entry name" value="WH-like_DNA-bd_sf"/>
</dbReference>
<dbReference type="InterPro" id="IPR036390">
    <property type="entry name" value="WH_DNA-bd_sf"/>
</dbReference>
<keyword evidence="4" id="KW-0804">Transcription</keyword>
<keyword evidence="3" id="KW-0238">DNA-binding</keyword>
<sequence length="309" mass="33798">MNYTLQQLRYLVAVAEHGSVSAAARSLYVSQPGVSAAVSYLEGIFGIQCFVRHHAKGVSLTVAGQSLVAAARDVLIQAEELHHRANELNHTVRGKISLGCFPTLSPFFLPRILETLRAAYPDINLQIHDGDTESLLRWLRDGTIEAALMYDPSCDSALYATHRLTSLRSYALLPGSHPLASQSAVSADDLVSEPLILLNYAPITDYQLAVFRETEKEPNIRHEVSNFELVRGLVAAGKGYAILNLRPALDHTYDGRTVKCLPITGETQSASVILASMHSLKPSGKTTALIDTCNSVMQKFDPELCRWVA</sequence>
<protein>
    <submittedName>
        <fullName evidence="6">LysR family transcriptional regulator</fullName>
    </submittedName>
</protein>